<dbReference type="InterPro" id="IPR001789">
    <property type="entry name" value="Sig_transdc_resp-reg_receiver"/>
</dbReference>
<evidence type="ECO:0000256" key="3">
    <source>
        <dbReference type="ARBA" id="ARBA00023015"/>
    </source>
</evidence>
<evidence type="ECO:0000256" key="2">
    <source>
        <dbReference type="ARBA" id="ARBA00023012"/>
    </source>
</evidence>
<name>A0A1F6C698_HANXR</name>
<sequence>MAAERIFIVEDDVDMVEALRLPLEAHGYRVFQAGSAREALGRIGEVNPDLIILDVMMESDTAGFQMAYQLRNPASDAPYAPYSRVPIMMLTAIGSVKRMKFSPETDGEFLPVDAYLEKPIRPEMLLERVAALLKKGERA</sequence>
<proteinExistence type="predicted"/>
<dbReference type="SMART" id="SM00448">
    <property type="entry name" value="REC"/>
    <property type="match status" value="1"/>
</dbReference>
<dbReference type="Pfam" id="PF00072">
    <property type="entry name" value="Response_reg"/>
    <property type="match status" value="1"/>
</dbReference>
<evidence type="ECO:0000256" key="6">
    <source>
        <dbReference type="PROSITE-ProRule" id="PRU00169"/>
    </source>
</evidence>
<dbReference type="SUPFAM" id="SSF52172">
    <property type="entry name" value="CheY-like"/>
    <property type="match status" value="1"/>
</dbReference>
<dbReference type="Proteomes" id="UP000178606">
    <property type="component" value="Unassembled WGS sequence"/>
</dbReference>
<evidence type="ECO:0000256" key="5">
    <source>
        <dbReference type="ARBA" id="ARBA00023163"/>
    </source>
</evidence>
<evidence type="ECO:0000259" key="7">
    <source>
        <dbReference type="PROSITE" id="PS50110"/>
    </source>
</evidence>
<feature type="domain" description="Response regulatory" evidence="7">
    <location>
        <begin position="5"/>
        <end position="133"/>
    </location>
</feature>
<keyword evidence="2" id="KW-0902">Two-component regulatory system</keyword>
<keyword evidence="5" id="KW-0804">Transcription</keyword>
<protein>
    <recommendedName>
        <fullName evidence="7">Response regulatory domain-containing protein</fullName>
    </recommendedName>
</protein>
<gene>
    <name evidence="8" type="ORF">A3F84_11485</name>
</gene>
<dbReference type="GO" id="GO:0006355">
    <property type="term" value="P:regulation of DNA-templated transcription"/>
    <property type="evidence" value="ECO:0007669"/>
    <property type="project" value="TreeGrafter"/>
</dbReference>
<keyword evidence="3" id="KW-0805">Transcription regulation</keyword>
<dbReference type="GO" id="GO:0005829">
    <property type="term" value="C:cytosol"/>
    <property type="evidence" value="ECO:0007669"/>
    <property type="project" value="TreeGrafter"/>
</dbReference>
<keyword evidence="4" id="KW-0238">DNA-binding</keyword>
<evidence type="ECO:0000313" key="9">
    <source>
        <dbReference type="Proteomes" id="UP000178606"/>
    </source>
</evidence>
<dbReference type="AlphaFoldDB" id="A0A1F6C698"/>
<dbReference type="PANTHER" id="PTHR48111">
    <property type="entry name" value="REGULATOR OF RPOS"/>
    <property type="match status" value="1"/>
</dbReference>
<evidence type="ECO:0000256" key="1">
    <source>
        <dbReference type="ARBA" id="ARBA00022553"/>
    </source>
</evidence>
<accession>A0A1F6C698</accession>
<organism evidence="8 9">
    <name type="scientific">Handelsmanbacteria sp. (strain RIFCSPLOWO2_12_FULL_64_10)</name>
    <dbReference type="NCBI Taxonomy" id="1817868"/>
    <lineage>
        <taxon>Bacteria</taxon>
        <taxon>Candidatus Handelsmaniibacteriota</taxon>
    </lineage>
</organism>
<evidence type="ECO:0000313" key="8">
    <source>
        <dbReference type="EMBL" id="OGG44664.1"/>
    </source>
</evidence>
<dbReference type="PROSITE" id="PS50110">
    <property type="entry name" value="RESPONSE_REGULATORY"/>
    <property type="match status" value="1"/>
</dbReference>
<dbReference type="Gene3D" id="3.40.50.2300">
    <property type="match status" value="1"/>
</dbReference>
<evidence type="ECO:0000256" key="4">
    <source>
        <dbReference type="ARBA" id="ARBA00023125"/>
    </source>
</evidence>
<dbReference type="InterPro" id="IPR011006">
    <property type="entry name" value="CheY-like_superfamily"/>
</dbReference>
<dbReference type="InterPro" id="IPR039420">
    <property type="entry name" value="WalR-like"/>
</dbReference>
<feature type="modified residue" description="4-aspartylphosphate" evidence="6">
    <location>
        <position position="54"/>
    </location>
</feature>
<keyword evidence="1 6" id="KW-0597">Phosphoprotein</keyword>
<comment type="caution">
    <text evidence="8">The sequence shown here is derived from an EMBL/GenBank/DDBJ whole genome shotgun (WGS) entry which is preliminary data.</text>
</comment>
<dbReference type="GO" id="GO:0032993">
    <property type="term" value="C:protein-DNA complex"/>
    <property type="evidence" value="ECO:0007669"/>
    <property type="project" value="TreeGrafter"/>
</dbReference>
<dbReference type="PANTHER" id="PTHR48111:SF1">
    <property type="entry name" value="TWO-COMPONENT RESPONSE REGULATOR ORR33"/>
    <property type="match status" value="1"/>
</dbReference>
<dbReference type="EMBL" id="MFKF01000398">
    <property type="protein sequence ID" value="OGG44664.1"/>
    <property type="molecule type" value="Genomic_DNA"/>
</dbReference>
<dbReference type="GO" id="GO:0000976">
    <property type="term" value="F:transcription cis-regulatory region binding"/>
    <property type="evidence" value="ECO:0007669"/>
    <property type="project" value="TreeGrafter"/>
</dbReference>
<dbReference type="GO" id="GO:0000156">
    <property type="term" value="F:phosphorelay response regulator activity"/>
    <property type="evidence" value="ECO:0007669"/>
    <property type="project" value="TreeGrafter"/>
</dbReference>
<reference evidence="8 9" key="1">
    <citation type="journal article" date="2016" name="Nat. Commun.">
        <title>Thousands of microbial genomes shed light on interconnected biogeochemical processes in an aquifer system.</title>
        <authorList>
            <person name="Anantharaman K."/>
            <person name="Brown C.T."/>
            <person name="Hug L.A."/>
            <person name="Sharon I."/>
            <person name="Castelle C.J."/>
            <person name="Probst A.J."/>
            <person name="Thomas B.C."/>
            <person name="Singh A."/>
            <person name="Wilkins M.J."/>
            <person name="Karaoz U."/>
            <person name="Brodie E.L."/>
            <person name="Williams K.H."/>
            <person name="Hubbard S.S."/>
            <person name="Banfield J.F."/>
        </authorList>
    </citation>
    <scope>NUCLEOTIDE SEQUENCE [LARGE SCALE GENOMIC DNA]</scope>
    <source>
        <strain evidence="9">RIFCSPLOWO2_12_FULL_64_10</strain>
    </source>
</reference>